<dbReference type="PANTHER" id="PTHR10302:SF27">
    <property type="entry name" value="SINGLE-STRANDED DNA-BINDING PROTEIN"/>
    <property type="match status" value="1"/>
</dbReference>
<dbReference type="InterPro" id="IPR000424">
    <property type="entry name" value="Primosome_PriB/ssb"/>
</dbReference>
<comment type="subunit">
    <text evidence="2">Homotetramer.</text>
</comment>
<sequence>MNGVNKVILLGNLGADPDFRETDTTSVLTWNLACTETWLDARKQRQERTEWVRVVAFGRRAEGLSRVLRKGDRIFVEGSLRTTRHERNGETAYTTAVIASNVVLSGGARRPSDEEPRERVPDRTYHRDTQPPAAPPAAPDHTGTRAESEARVPAVPPTRRDLPDIPF</sequence>
<feature type="region of interest" description="Disordered" evidence="4">
    <location>
        <begin position="104"/>
        <end position="167"/>
    </location>
</feature>
<dbReference type="RefSeq" id="WP_394821467.1">
    <property type="nucleotide sequence ID" value="NZ_CP089984.1"/>
</dbReference>
<proteinExistence type="inferred from homology"/>
<dbReference type="EMBL" id="CP089984">
    <property type="protein sequence ID" value="WXB11850.1"/>
    <property type="molecule type" value="Genomic_DNA"/>
</dbReference>
<reference evidence="5 6" key="1">
    <citation type="submission" date="2021-12" db="EMBL/GenBank/DDBJ databases">
        <title>Discovery of the Pendulisporaceae a myxobacterial family with distinct sporulation behavior and unique specialized metabolism.</title>
        <authorList>
            <person name="Garcia R."/>
            <person name="Popoff A."/>
            <person name="Bader C.D."/>
            <person name="Loehr J."/>
            <person name="Walesch S."/>
            <person name="Walt C."/>
            <person name="Boldt J."/>
            <person name="Bunk B."/>
            <person name="Haeckl F.J.F.P.J."/>
            <person name="Gunesch A.P."/>
            <person name="Birkelbach J."/>
            <person name="Nuebel U."/>
            <person name="Pietschmann T."/>
            <person name="Bach T."/>
            <person name="Mueller R."/>
        </authorList>
    </citation>
    <scope>NUCLEOTIDE SEQUENCE [LARGE SCALE GENOMIC DNA]</scope>
    <source>
        <strain evidence="5 6">MSr11954</strain>
    </source>
</reference>
<dbReference type="Gene3D" id="2.40.50.140">
    <property type="entry name" value="Nucleic acid-binding proteins"/>
    <property type="match status" value="1"/>
</dbReference>
<dbReference type="InterPro" id="IPR012340">
    <property type="entry name" value="NA-bd_OB-fold"/>
</dbReference>
<dbReference type="Pfam" id="PF00436">
    <property type="entry name" value="SSB"/>
    <property type="match status" value="1"/>
</dbReference>
<dbReference type="PANTHER" id="PTHR10302">
    <property type="entry name" value="SINGLE-STRANDED DNA-BINDING PROTEIN"/>
    <property type="match status" value="1"/>
</dbReference>
<dbReference type="CDD" id="cd04496">
    <property type="entry name" value="SSB_OBF"/>
    <property type="match status" value="1"/>
</dbReference>
<keyword evidence="6" id="KW-1185">Reference proteome</keyword>
<dbReference type="GO" id="GO:0003677">
    <property type="term" value="F:DNA binding"/>
    <property type="evidence" value="ECO:0007669"/>
    <property type="project" value="UniProtKB-KW"/>
</dbReference>
<comment type="caution">
    <text evidence="2">Lacks conserved residue(s) required for the propagation of feature annotation.</text>
</comment>
<dbReference type="Proteomes" id="UP001370348">
    <property type="component" value="Chromosome"/>
</dbReference>
<evidence type="ECO:0000256" key="3">
    <source>
        <dbReference type="PIRNR" id="PIRNR002070"/>
    </source>
</evidence>
<evidence type="ECO:0000256" key="4">
    <source>
        <dbReference type="SAM" id="MobiDB-lite"/>
    </source>
</evidence>
<dbReference type="NCBIfam" id="TIGR00621">
    <property type="entry name" value="ssb"/>
    <property type="match status" value="1"/>
</dbReference>
<organism evidence="5 6">
    <name type="scientific">Pendulispora albinea</name>
    <dbReference type="NCBI Taxonomy" id="2741071"/>
    <lineage>
        <taxon>Bacteria</taxon>
        <taxon>Pseudomonadati</taxon>
        <taxon>Myxococcota</taxon>
        <taxon>Myxococcia</taxon>
        <taxon>Myxococcales</taxon>
        <taxon>Sorangiineae</taxon>
        <taxon>Pendulisporaceae</taxon>
        <taxon>Pendulispora</taxon>
    </lineage>
</organism>
<dbReference type="PROSITE" id="PS50935">
    <property type="entry name" value="SSB"/>
    <property type="match status" value="1"/>
</dbReference>
<feature type="compositionally biased region" description="Basic and acidic residues" evidence="4">
    <location>
        <begin position="110"/>
        <end position="129"/>
    </location>
</feature>
<feature type="compositionally biased region" description="Basic and acidic residues" evidence="4">
    <location>
        <begin position="158"/>
        <end position="167"/>
    </location>
</feature>
<dbReference type="HAMAP" id="MF_00984">
    <property type="entry name" value="SSB"/>
    <property type="match status" value="1"/>
</dbReference>
<name>A0ABZ2LRQ3_9BACT</name>
<dbReference type="InterPro" id="IPR011344">
    <property type="entry name" value="ssDNA-bd"/>
</dbReference>
<accession>A0ABZ2LRQ3</accession>
<protein>
    <recommendedName>
        <fullName evidence="2 3">Single-stranded DNA-binding protein</fullName>
        <shortName evidence="2">SSB</shortName>
    </recommendedName>
</protein>
<dbReference type="SUPFAM" id="SSF50249">
    <property type="entry name" value="Nucleic acid-binding proteins"/>
    <property type="match status" value="1"/>
</dbReference>
<evidence type="ECO:0000313" key="6">
    <source>
        <dbReference type="Proteomes" id="UP001370348"/>
    </source>
</evidence>
<dbReference type="PIRSF" id="PIRSF002070">
    <property type="entry name" value="SSB"/>
    <property type="match status" value="1"/>
</dbReference>
<keyword evidence="1 2" id="KW-0238">DNA-binding</keyword>
<gene>
    <name evidence="5" type="primary">ssb</name>
    <name evidence="5" type="ORF">LZC94_28820</name>
</gene>
<evidence type="ECO:0000256" key="2">
    <source>
        <dbReference type="HAMAP-Rule" id="MF_00984"/>
    </source>
</evidence>
<evidence type="ECO:0000256" key="1">
    <source>
        <dbReference type="ARBA" id="ARBA00023125"/>
    </source>
</evidence>
<evidence type="ECO:0000313" key="5">
    <source>
        <dbReference type="EMBL" id="WXB11850.1"/>
    </source>
</evidence>